<evidence type="ECO:0000256" key="1">
    <source>
        <dbReference type="SAM" id="SignalP"/>
    </source>
</evidence>
<evidence type="ECO:0000313" key="3">
    <source>
        <dbReference type="Proteomes" id="UP000289784"/>
    </source>
</evidence>
<dbReference type="Proteomes" id="UP000289784">
    <property type="component" value="Unassembled WGS sequence"/>
</dbReference>
<feature type="signal peptide" evidence="1">
    <location>
        <begin position="1"/>
        <end position="19"/>
    </location>
</feature>
<feature type="chain" id="PRO_5020598119" evidence="1">
    <location>
        <begin position="20"/>
        <end position="100"/>
    </location>
</feature>
<comment type="caution">
    <text evidence="2">The sequence shown here is derived from an EMBL/GenBank/DDBJ whole genome shotgun (WGS) entry which is preliminary data.</text>
</comment>
<proteinExistence type="predicted"/>
<dbReference type="OrthoDB" id="5296182at2"/>
<keyword evidence="1" id="KW-0732">Signal</keyword>
<sequence>MKTMLAVVAALALAGCASAPRQFADMPEDVDLTGAEQAVRVEANGDVVEEYRVAGQLRMVKVTPSSGPAYYLIDDNGHSRLRGNRANGEPAPVQWQLYSW</sequence>
<name>A0A4Q1JYJ0_9GAMM</name>
<keyword evidence="3" id="KW-1185">Reference proteome</keyword>
<dbReference type="PROSITE" id="PS51257">
    <property type="entry name" value="PROKAR_LIPOPROTEIN"/>
    <property type="match status" value="1"/>
</dbReference>
<evidence type="ECO:0000313" key="2">
    <source>
        <dbReference type="EMBL" id="RXR06494.1"/>
    </source>
</evidence>
<dbReference type="EMBL" id="SAWZ01000003">
    <property type="protein sequence ID" value="RXR06494.1"/>
    <property type="molecule type" value="Genomic_DNA"/>
</dbReference>
<dbReference type="InterPro" id="IPR021357">
    <property type="entry name" value="DUF2782"/>
</dbReference>
<accession>A0A4Q1JYJ0</accession>
<gene>
    <name evidence="2" type="ORF">EPA99_07555</name>
</gene>
<dbReference type="Gene3D" id="2.20.130.30">
    <property type="entry name" value="Protein of unknown function DUF2782"/>
    <property type="match status" value="1"/>
</dbReference>
<reference evidence="2 3" key="1">
    <citation type="submission" date="2019-01" db="EMBL/GenBank/DDBJ databases">
        <title>Pseudoxanthomonas composti sp. nov., isolated from compost.</title>
        <authorList>
            <person name="Yang G."/>
        </authorList>
    </citation>
    <scope>NUCLEOTIDE SEQUENCE [LARGE SCALE GENOMIC DNA]</scope>
    <source>
        <strain evidence="2 3">GSS15</strain>
    </source>
</reference>
<dbReference type="RefSeq" id="WP_129470601.1">
    <property type="nucleotide sequence ID" value="NZ_SAWZ01000003.1"/>
</dbReference>
<dbReference type="Pfam" id="PF11191">
    <property type="entry name" value="DUF2782"/>
    <property type="match status" value="1"/>
</dbReference>
<organism evidence="2 3">
    <name type="scientific">Pseudoxanthomonas composti</name>
    <dbReference type="NCBI Taxonomy" id="2137479"/>
    <lineage>
        <taxon>Bacteria</taxon>
        <taxon>Pseudomonadati</taxon>
        <taxon>Pseudomonadota</taxon>
        <taxon>Gammaproteobacteria</taxon>
        <taxon>Lysobacterales</taxon>
        <taxon>Lysobacteraceae</taxon>
        <taxon>Pseudoxanthomonas</taxon>
    </lineage>
</organism>
<protein>
    <submittedName>
        <fullName evidence="2">DUF2782 domain-containing protein</fullName>
    </submittedName>
</protein>
<dbReference type="AlphaFoldDB" id="A0A4Q1JYJ0"/>